<dbReference type="Proteomes" id="UP000663864">
    <property type="component" value="Unassembled WGS sequence"/>
</dbReference>
<dbReference type="Proteomes" id="UP000663836">
    <property type="component" value="Unassembled WGS sequence"/>
</dbReference>
<reference evidence="1" key="1">
    <citation type="submission" date="2021-02" db="EMBL/GenBank/DDBJ databases">
        <authorList>
            <person name="Nowell W R."/>
        </authorList>
    </citation>
    <scope>NUCLEOTIDE SEQUENCE</scope>
</reference>
<name>A0A815G7B1_9BILA</name>
<dbReference type="EMBL" id="CAJOBD010004481">
    <property type="protein sequence ID" value="CAF3996330.1"/>
    <property type="molecule type" value="Genomic_DNA"/>
</dbReference>
<sequence>MITNRRTDNGWYGRGIYFSSSPHYCVTYTRSQHRIAYLLCCLVKLGRIFHVKDMSYKGKEIRKDADSHYAQVNATGDLLQAGEHDFYEEFAVKENKQIFPMIIAGLRPVNRFVVWRDAKIANGSNPTLIQTLRQQYGFNIYGCESSTDAINTLICKLNDPLMGCAVLTNGGNEAEQFIDCCRAIRSSIPIMIYCVQVEYHKAWTEKKGGQPKIQVTSCPNDVFSFINAAFPEGLD</sequence>
<accession>A0A815G7B1</accession>
<gene>
    <name evidence="2" type="ORF">JBS370_LOCUS26016</name>
    <name evidence="1" type="ORF">ZHD862_LOCUS29757</name>
</gene>
<comment type="caution">
    <text evidence="1">The sequence shown here is derived from an EMBL/GenBank/DDBJ whole genome shotgun (WGS) entry which is preliminary data.</text>
</comment>
<evidence type="ECO:0000313" key="3">
    <source>
        <dbReference type="Proteomes" id="UP000663864"/>
    </source>
</evidence>
<evidence type="ECO:0000313" key="2">
    <source>
        <dbReference type="EMBL" id="CAF3996330.1"/>
    </source>
</evidence>
<proteinExistence type="predicted"/>
<dbReference type="EMBL" id="CAJNOT010002674">
    <property type="protein sequence ID" value="CAF1335385.1"/>
    <property type="molecule type" value="Genomic_DNA"/>
</dbReference>
<dbReference type="Gene3D" id="3.90.228.10">
    <property type="match status" value="1"/>
</dbReference>
<dbReference type="SUPFAM" id="SSF56399">
    <property type="entry name" value="ADP-ribosylation"/>
    <property type="match status" value="1"/>
</dbReference>
<protein>
    <recommendedName>
        <fullName evidence="4">PARP</fullName>
    </recommendedName>
</protein>
<dbReference type="AlphaFoldDB" id="A0A815G7B1"/>
<evidence type="ECO:0008006" key="4">
    <source>
        <dbReference type="Google" id="ProtNLM"/>
    </source>
</evidence>
<organism evidence="1 3">
    <name type="scientific">Rotaria sordida</name>
    <dbReference type="NCBI Taxonomy" id="392033"/>
    <lineage>
        <taxon>Eukaryota</taxon>
        <taxon>Metazoa</taxon>
        <taxon>Spiralia</taxon>
        <taxon>Gnathifera</taxon>
        <taxon>Rotifera</taxon>
        <taxon>Eurotatoria</taxon>
        <taxon>Bdelloidea</taxon>
        <taxon>Philodinida</taxon>
        <taxon>Philodinidae</taxon>
        <taxon>Rotaria</taxon>
    </lineage>
</organism>
<evidence type="ECO:0000313" key="1">
    <source>
        <dbReference type="EMBL" id="CAF1335385.1"/>
    </source>
</evidence>